<organism evidence="1">
    <name type="scientific">freshwater metagenome</name>
    <dbReference type="NCBI Taxonomy" id="449393"/>
    <lineage>
        <taxon>unclassified sequences</taxon>
        <taxon>metagenomes</taxon>
        <taxon>ecological metagenomes</taxon>
    </lineage>
</organism>
<proteinExistence type="predicted"/>
<protein>
    <submittedName>
        <fullName evidence="1">Unannotated protein</fullName>
    </submittedName>
</protein>
<name>A0A6J6JHU5_9ZZZZ</name>
<dbReference type="EMBL" id="CAEZVO010000101">
    <property type="protein sequence ID" value="CAB4636722.1"/>
    <property type="molecule type" value="Genomic_DNA"/>
</dbReference>
<sequence>MQFSKSIIWSAPASTTTRFFSDTTRLILAACSWSSTGTPEPTTQAWARPSCKTISGLTCKTKSLTCEGPRYLTRPTPVRIAAVIPKSAAPGYASLEVIKPSTPREYLSSLAFGFLMNEVTVMEFAATFLCRCQSFQGPCRFRSAWPYGSCRLFQCRYIWVPR</sequence>
<reference evidence="1" key="1">
    <citation type="submission" date="2020-05" db="EMBL/GenBank/DDBJ databases">
        <authorList>
            <person name="Chiriac C."/>
            <person name="Salcher M."/>
            <person name="Ghai R."/>
            <person name="Kavagutti S V."/>
        </authorList>
    </citation>
    <scope>NUCLEOTIDE SEQUENCE</scope>
</reference>
<evidence type="ECO:0000313" key="1">
    <source>
        <dbReference type="EMBL" id="CAB4636722.1"/>
    </source>
</evidence>
<gene>
    <name evidence="1" type="ORF">UFOPK2044_00714</name>
</gene>
<accession>A0A6J6JHU5</accession>
<dbReference type="AlphaFoldDB" id="A0A6J6JHU5"/>